<protein>
    <submittedName>
        <fullName evidence="2">Uncharacterized protein</fullName>
    </submittedName>
</protein>
<keyword evidence="3" id="KW-1185">Reference proteome</keyword>
<accession>A0ABD0K6J4</accession>
<evidence type="ECO:0000256" key="1">
    <source>
        <dbReference type="SAM" id="MobiDB-lite"/>
    </source>
</evidence>
<dbReference type="AlphaFoldDB" id="A0ABD0K6J4"/>
<dbReference type="Proteomes" id="UP001519460">
    <property type="component" value="Unassembled WGS sequence"/>
</dbReference>
<dbReference type="EMBL" id="JACVVK020000236">
    <property type="protein sequence ID" value="KAK7482949.1"/>
    <property type="molecule type" value="Genomic_DNA"/>
</dbReference>
<reference evidence="2 3" key="1">
    <citation type="journal article" date="2023" name="Sci. Data">
        <title>Genome assembly of the Korean intertidal mud-creeper Batillaria attramentaria.</title>
        <authorList>
            <person name="Patra A.K."/>
            <person name="Ho P.T."/>
            <person name="Jun S."/>
            <person name="Lee S.J."/>
            <person name="Kim Y."/>
            <person name="Won Y.J."/>
        </authorList>
    </citation>
    <scope>NUCLEOTIDE SEQUENCE [LARGE SCALE GENOMIC DNA]</scope>
    <source>
        <strain evidence="2">Wonlab-2016</strain>
    </source>
</reference>
<organism evidence="2 3">
    <name type="scientific">Batillaria attramentaria</name>
    <dbReference type="NCBI Taxonomy" id="370345"/>
    <lineage>
        <taxon>Eukaryota</taxon>
        <taxon>Metazoa</taxon>
        <taxon>Spiralia</taxon>
        <taxon>Lophotrochozoa</taxon>
        <taxon>Mollusca</taxon>
        <taxon>Gastropoda</taxon>
        <taxon>Caenogastropoda</taxon>
        <taxon>Sorbeoconcha</taxon>
        <taxon>Cerithioidea</taxon>
        <taxon>Batillariidae</taxon>
        <taxon>Batillaria</taxon>
    </lineage>
</organism>
<comment type="caution">
    <text evidence="2">The sequence shown here is derived from an EMBL/GenBank/DDBJ whole genome shotgun (WGS) entry which is preliminary data.</text>
</comment>
<gene>
    <name evidence="2" type="ORF">BaRGS_00025849</name>
</gene>
<evidence type="ECO:0000313" key="2">
    <source>
        <dbReference type="EMBL" id="KAK7482949.1"/>
    </source>
</evidence>
<evidence type="ECO:0000313" key="3">
    <source>
        <dbReference type="Proteomes" id="UP001519460"/>
    </source>
</evidence>
<proteinExistence type="predicted"/>
<feature type="region of interest" description="Disordered" evidence="1">
    <location>
        <begin position="1"/>
        <end position="23"/>
    </location>
</feature>
<name>A0ABD0K6J4_9CAEN</name>
<sequence length="83" mass="9299">MEVGRQKQHQNPDNIRSGYRNELGGEEKAVKGLATQAANFKQTFTQNTNAVFSRDKTCPDLPGGYRGCHKRTRHCGMDTDKTT</sequence>